<organism evidence="1 2">
    <name type="scientific">Gigaspora margarita</name>
    <dbReference type="NCBI Taxonomy" id="4874"/>
    <lineage>
        <taxon>Eukaryota</taxon>
        <taxon>Fungi</taxon>
        <taxon>Fungi incertae sedis</taxon>
        <taxon>Mucoromycota</taxon>
        <taxon>Glomeromycotina</taxon>
        <taxon>Glomeromycetes</taxon>
        <taxon>Diversisporales</taxon>
        <taxon>Gigasporaceae</taxon>
        <taxon>Gigaspora</taxon>
    </lineage>
</organism>
<reference evidence="1 2" key="1">
    <citation type="journal article" date="2019" name="Environ. Microbiol.">
        <title>At the nexus of three kingdoms: the genome of the mycorrhizal fungus Gigaspora margarita provides insights into plant, endobacterial and fungal interactions.</title>
        <authorList>
            <person name="Venice F."/>
            <person name="Ghignone S."/>
            <person name="Salvioli di Fossalunga A."/>
            <person name="Amselem J."/>
            <person name="Novero M."/>
            <person name="Xianan X."/>
            <person name="Sedzielewska Toro K."/>
            <person name="Morin E."/>
            <person name="Lipzen A."/>
            <person name="Grigoriev I.V."/>
            <person name="Henrissat B."/>
            <person name="Martin F.M."/>
            <person name="Bonfante P."/>
        </authorList>
    </citation>
    <scope>NUCLEOTIDE SEQUENCE [LARGE SCALE GENOMIC DNA]</scope>
    <source>
        <strain evidence="1 2">BEG34</strain>
    </source>
</reference>
<gene>
    <name evidence="1" type="ORF">F8M41_008535</name>
</gene>
<proteinExistence type="predicted"/>
<dbReference type="EMBL" id="WTPW01000020">
    <property type="protein sequence ID" value="KAF0558615.1"/>
    <property type="molecule type" value="Genomic_DNA"/>
</dbReference>
<protein>
    <submittedName>
        <fullName evidence="1">Uncharacterized protein</fullName>
    </submittedName>
</protein>
<evidence type="ECO:0000313" key="2">
    <source>
        <dbReference type="Proteomes" id="UP000439903"/>
    </source>
</evidence>
<comment type="caution">
    <text evidence="1">The sequence shown here is derived from an EMBL/GenBank/DDBJ whole genome shotgun (WGS) entry which is preliminary data.</text>
</comment>
<dbReference type="OrthoDB" id="10404675at2759"/>
<dbReference type="Proteomes" id="UP000439903">
    <property type="component" value="Unassembled WGS sequence"/>
</dbReference>
<sequence length="120" mass="14459">MDLVQENQQLVNTKLWIQEVITFLQTLLAKKIVIRLQHTTEGFEEALLLNISERKLIKVYETEIFELKEELRKLAIVCNIDINQNFIYSEIQDKINKIDIVQKAYYLRYILEEYFFITNE</sequence>
<dbReference type="AlphaFoldDB" id="A0A8H4B4E5"/>
<name>A0A8H4B4E5_GIGMA</name>
<keyword evidence="2" id="KW-1185">Reference proteome</keyword>
<accession>A0A8H4B4E5</accession>
<evidence type="ECO:0000313" key="1">
    <source>
        <dbReference type="EMBL" id="KAF0558615.1"/>
    </source>
</evidence>